<evidence type="ECO:0000256" key="1">
    <source>
        <dbReference type="SAM" id="Phobius"/>
    </source>
</evidence>
<evidence type="ECO:0000313" key="4">
    <source>
        <dbReference type="Proteomes" id="UP001215598"/>
    </source>
</evidence>
<comment type="caution">
    <text evidence="3">The sequence shown here is derived from an EMBL/GenBank/DDBJ whole genome shotgun (WGS) entry which is preliminary data.</text>
</comment>
<sequence length="64" mass="6931">MKFAATFVSLLSFISTALAVSFIVPGAVWTDTSGAKILAHGGHVIKVGTTFYWVISRQRIFASR</sequence>
<organism evidence="3 4">
    <name type="scientific">Mycena metata</name>
    <dbReference type="NCBI Taxonomy" id="1033252"/>
    <lineage>
        <taxon>Eukaryota</taxon>
        <taxon>Fungi</taxon>
        <taxon>Dikarya</taxon>
        <taxon>Basidiomycota</taxon>
        <taxon>Agaricomycotina</taxon>
        <taxon>Agaricomycetes</taxon>
        <taxon>Agaricomycetidae</taxon>
        <taxon>Agaricales</taxon>
        <taxon>Marasmiineae</taxon>
        <taxon>Mycenaceae</taxon>
        <taxon>Mycena</taxon>
    </lineage>
</organism>
<keyword evidence="1" id="KW-0812">Transmembrane</keyword>
<protein>
    <submittedName>
        <fullName evidence="3">Uncharacterized protein</fullName>
    </submittedName>
</protein>
<keyword evidence="2" id="KW-0732">Signal</keyword>
<dbReference type="Proteomes" id="UP001215598">
    <property type="component" value="Unassembled WGS sequence"/>
</dbReference>
<gene>
    <name evidence="3" type="ORF">B0H16DRAFT_1321903</name>
</gene>
<evidence type="ECO:0000313" key="3">
    <source>
        <dbReference type="EMBL" id="KAJ7745059.1"/>
    </source>
</evidence>
<feature type="chain" id="PRO_5041959852" evidence="2">
    <location>
        <begin position="20"/>
        <end position="64"/>
    </location>
</feature>
<name>A0AAD7IK97_9AGAR</name>
<dbReference type="Gene3D" id="2.115.10.20">
    <property type="entry name" value="Glycosyl hydrolase domain, family 43"/>
    <property type="match status" value="1"/>
</dbReference>
<proteinExistence type="predicted"/>
<accession>A0AAD7IK97</accession>
<dbReference type="InterPro" id="IPR023296">
    <property type="entry name" value="Glyco_hydro_beta-prop_sf"/>
</dbReference>
<evidence type="ECO:0000256" key="2">
    <source>
        <dbReference type="SAM" id="SignalP"/>
    </source>
</evidence>
<keyword evidence="1" id="KW-0472">Membrane</keyword>
<keyword evidence="1" id="KW-1133">Transmembrane helix</keyword>
<feature type="transmembrane region" description="Helical" evidence="1">
    <location>
        <begin position="35"/>
        <end position="55"/>
    </location>
</feature>
<dbReference type="EMBL" id="JARKIB010000084">
    <property type="protein sequence ID" value="KAJ7745059.1"/>
    <property type="molecule type" value="Genomic_DNA"/>
</dbReference>
<dbReference type="AlphaFoldDB" id="A0AAD7IK97"/>
<keyword evidence="4" id="KW-1185">Reference proteome</keyword>
<reference evidence="3" key="1">
    <citation type="submission" date="2023-03" db="EMBL/GenBank/DDBJ databases">
        <title>Massive genome expansion in bonnet fungi (Mycena s.s.) driven by repeated elements and novel gene families across ecological guilds.</title>
        <authorList>
            <consortium name="Lawrence Berkeley National Laboratory"/>
            <person name="Harder C.B."/>
            <person name="Miyauchi S."/>
            <person name="Viragh M."/>
            <person name="Kuo A."/>
            <person name="Thoen E."/>
            <person name="Andreopoulos B."/>
            <person name="Lu D."/>
            <person name="Skrede I."/>
            <person name="Drula E."/>
            <person name="Henrissat B."/>
            <person name="Morin E."/>
            <person name="Kohler A."/>
            <person name="Barry K."/>
            <person name="LaButti K."/>
            <person name="Morin E."/>
            <person name="Salamov A."/>
            <person name="Lipzen A."/>
            <person name="Mereny Z."/>
            <person name="Hegedus B."/>
            <person name="Baldrian P."/>
            <person name="Stursova M."/>
            <person name="Weitz H."/>
            <person name="Taylor A."/>
            <person name="Grigoriev I.V."/>
            <person name="Nagy L.G."/>
            <person name="Martin F."/>
            <person name="Kauserud H."/>
        </authorList>
    </citation>
    <scope>NUCLEOTIDE SEQUENCE</scope>
    <source>
        <strain evidence="3">CBHHK182m</strain>
    </source>
</reference>
<feature type="signal peptide" evidence="2">
    <location>
        <begin position="1"/>
        <end position="19"/>
    </location>
</feature>